<proteinExistence type="predicted"/>
<dbReference type="InterPro" id="IPR028082">
    <property type="entry name" value="Peripla_BP_I"/>
</dbReference>
<gene>
    <name evidence="5" type="ORF">PRI8871_03797</name>
</gene>
<accession>A0A2R8B1G6</accession>
<feature type="domain" description="HTH lacI-type" evidence="4">
    <location>
        <begin position="5"/>
        <end position="66"/>
    </location>
</feature>
<dbReference type="PANTHER" id="PTHR30146:SF152">
    <property type="entry name" value="TRANSCRIPTIONAL REGULATORY PROTEIN"/>
    <property type="match status" value="1"/>
</dbReference>
<sequence>MTRRPTIQDLAKAAGLGVATVDRVLNGRPNVSDRSIREVSEAAARIGFISPRLEPQAQRAARRVVRFGFVLHKRGQEFYQNFASELERAVAARTDIRGEVTFRFASSQAPGDFVRELIEVAEVSDVIASSALNHGQIDAEVKRISDRGIPVYALLNDFAQGSRHGYFGLNNIKVGRIAAWLIATQTAGKGKAAVFVGGNRWHGHVLRETGFHAYMREFAPDMALLNTMVNLETRQLTYAATHELLERHPDLTGLYVAGGGMEGAIAAVREARAPGAVALVVNELTADSRLGLGDRVVSLCIATPLERLCRELIDRMIAEPLTQGATGQRFFEPDLVSPESV</sequence>
<protein>
    <recommendedName>
        <fullName evidence="4">HTH lacI-type domain-containing protein</fullName>
    </recommendedName>
</protein>
<dbReference type="AlphaFoldDB" id="A0A2R8B1G6"/>
<dbReference type="PROSITE" id="PS50932">
    <property type="entry name" value="HTH_LACI_2"/>
    <property type="match status" value="1"/>
</dbReference>
<evidence type="ECO:0000256" key="1">
    <source>
        <dbReference type="ARBA" id="ARBA00023015"/>
    </source>
</evidence>
<keyword evidence="1" id="KW-0805">Transcription regulation</keyword>
<dbReference type="GO" id="GO:0003700">
    <property type="term" value="F:DNA-binding transcription factor activity"/>
    <property type="evidence" value="ECO:0007669"/>
    <property type="project" value="TreeGrafter"/>
</dbReference>
<evidence type="ECO:0000256" key="2">
    <source>
        <dbReference type="ARBA" id="ARBA00023125"/>
    </source>
</evidence>
<evidence type="ECO:0000313" key="6">
    <source>
        <dbReference type="Proteomes" id="UP000244904"/>
    </source>
</evidence>
<dbReference type="EMBL" id="OMOJ01000017">
    <property type="protein sequence ID" value="SPF81969.1"/>
    <property type="molecule type" value="Genomic_DNA"/>
</dbReference>
<dbReference type="InterPro" id="IPR025997">
    <property type="entry name" value="SBP_2_dom"/>
</dbReference>
<dbReference type="SMART" id="SM00354">
    <property type="entry name" value="HTH_LACI"/>
    <property type="match status" value="1"/>
</dbReference>
<dbReference type="SUPFAM" id="SSF47413">
    <property type="entry name" value="lambda repressor-like DNA-binding domains"/>
    <property type="match status" value="1"/>
</dbReference>
<evidence type="ECO:0000313" key="5">
    <source>
        <dbReference type="EMBL" id="SPF81969.1"/>
    </source>
</evidence>
<dbReference type="GO" id="GO:0000976">
    <property type="term" value="F:transcription cis-regulatory region binding"/>
    <property type="evidence" value="ECO:0007669"/>
    <property type="project" value="TreeGrafter"/>
</dbReference>
<keyword evidence="6" id="KW-1185">Reference proteome</keyword>
<dbReference type="InterPro" id="IPR010982">
    <property type="entry name" value="Lambda_DNA-bd_dom_sf"/>
</dbReference>
<reference evidence="6" key="1">
    <citation type="submission" date="2018-03" db="EMBL/GenBank/DDBJ databases">
        <authorList>
            <person name="Rodrigo-Torres L."/>
            <person name="Arahal R. D."/>
            <person name="Lucena T."/>
        </authorList>
    </citation>
    <scope>NUCLEOTIDE SEQUENCE [LARGE SCALE GENOMIC DNA]</scope>
    <source>
        <strain evidence="6">CECT 8871</strain>
    </source>
</reference>
<evidence type="ECO:0000259" key="4">
    <source>
        <dbReference type="PROSITE" id="PS50932"/>
    </source>
</evidence>
<dbReference type="InterPro" id="IPR000843">
    <property type="entry name" value="HTH_LacI"/>
</dbReference>
<dbReference type="CDD" id="cd06307">
    <property type="entry name" value="PBP1_sugar_binding"/>
    <property type="match status" value="1"/>
</dbReference>
<name>A0A2R8B1G6_9RHOB</name>
<evidence type="ECO:0000256" key="3">
    <source>
        <dbReference type="ARBA" id="ARBA00023163"/>
    </source>
</evidence>
<dbReference type="Pfam" id="PF00356">
    <property type="entry name" value="LacI"/>
    <property type="match status" value="1"/>
</dbReference>
<dbReference type="CDD" id="cd01392">
    <property type="entry name" value="HTH_LacI"/>
    <property type="match status" value="1"/>
</dbReference>
<dbReference type="Pfam" id="PF13407">
    <property type="entry name" value="Peripla_BP_4"/>
    <property type="match status" value="1"/>
</dbReference>
<dbReference type="Gene3D" id="3.40.50.2300">
    <property type="match status" value="1"/>
</dbReference>
<dbReference type="Gene3D" id="1.10.260.40">
    <property type="entry name" value="lambda repressor-like DNA-binding domains"/>
    <property type="match status" value="1"/>
</dbReference>
<keyword evidence="2" id="KW-0238">DNA-binding</keyword>
<dbReference type="Proteomes" id="UP000244904">
    <property type="component" value="Unassembled WGS sequence"/>
</dbReference>
<keyword evidence="3" id="KW-0804">Transcription</keyword>
<dbReference type="SUPFAM" id="SSF53822">
    <property type="entry name" value="Periplasmic binding protein-like I"/>
    <property type="match status" value="1"/>
</dbReference>
<dbReference type="OrthoDB" id="9805774at2"/>
<organism evidence="5 6">
    <name type="scientific">Pseudoprimorskyibacter insulae</name>
    <dbReference type="NCBI Taxonomy" id="1695997"/>
    <lineage>
        <taxon>Bacteria</taxon>
        <taxon>Pseudomonadati</taxon>
        <taxon>Pseudomonadota</taxon>
        <taxon>Alphaproteobacteria</taxon>
        <taxon>Rhodobacterales</taxon>
        <taxon>Paracoccaceae</taxon>
        <taxon>Pseudoprimorskyibacter</taxon>
    </lineage>
</organism>
<dbReference type="PANTHER" id="PTHR30146">
    <property type="entry name" value="LACI-RELATED TRANSCRIPTIONAL REPRESSOR"/>
    <property type="match status" value="1"/>
</dbReference>
<dbReference type="RefSeq" id="WP_108887744.1">
    <property type="nucleotide sequence ID" value="NZ_OMOJ01000017.1"/>
</dbReference>